<accession>A0ABD2WZJ3</accession>
<evidence type="ECO:0000313" key="1">
    <source>
        <dbReference type="EMBL" id="KAL3397916.1"/>
    </source>
</evidence>
<dbReference type="Proteomes" id="UP001627154">
    <property type="component" value="Unassembled WGS sequence"/>
</dbReference>
<keyword evidence="2" id="KW-1185">Reference proteome</keyword>
<sequence length="140" mass="15732">MPGVRTPITIEASCLRHLSIATLAQRLPLEAVPTKLREALADPHFYKPGSVDLLLGANVLPYLMKEGLQQFNGLTAQNMLASWIVWGGFYPRPMNESSQCLTMTAENTESTLQQRLTSLFQRFWKMEELPHVKLSSSIDT</sequence>
<gene>
    <name evidence="1" type="ORF">TKK_008154</name>
</gene>
<dbReference type="AlphaFoldDB" id="A0ABD2WZJ3"/>
<name>A0ABD2WZJ3_9HYME</name>
<reference evidence="1 2" key="1">
    <citation type="journal article" date="2024" name="bioRxiv">
        <title>A reference genome for Trichogramma kaykai: A tiny desert-dwelling parasitoid wasp with competing sex-ratio distorters.</title>
        <authorList>
            <person name="Culotta J."/>
            <person name="Lindsey A.R."/>
        </authorList>
    </citation>
    <scope>NUCLEOTIDE SEQUENCE [LARGE SCALE GENOMIC DNA]</scope>
    <source>
        <strain evidence="1 2">KSX58</strain>
    </source>
</reference>
<protein>
    <submittedName>
        <fullName evidence="1">Uncharacterized protein</fullName>
    </submittedName>
</protein>
<comment type="caution">
    <text evidence="1">The sequence shown here is derived from an EMBL/GenBank/DDBJ whole genome shotgun (WGS) entry which is preliminary data.</text>
</comment>
<evidence type="ECO:0000313" key="2">
    <source>
        <dbReference type="Proteomes" id="UP001627154"/>
    </source>
</evidence>
<proteinExistence type="predicted"/>
<organism evidence="1 2">
    <name type="scientific">Trichogramma kaykai</name>
    <dbReference type="NCBI Taxonomy" id="54128"/>
    <lineage>
        <taxon>Eukaryota</taxon>
        <taxon>Metazoa</taxon>
        <taxon>Ecdysozoa</taxon>
        <taxon>Arthropoda</taxon>
        <taxon>Hexapoda</taxon>
        <taxon>Insecta</taxon>
        <taxon>Pterygota</taxon>
        <taxon>Neoptera</taxon>
        <taxon>Endopterygota</taxon>
        <taxon>Hymenoptera</taxon>
        <taxon>Apocrita</taxon>
        <taxon>Proctotrupomorpha</taxon>
        <taxon>Chalcidoidea</taxon>
        <taxon>Trichogrammatidae</taxon>
        <taxon>Trichogramma</taxon>
    </lineage>
</organism>
<dbReference type="EMBL" id="JBJJXI010000060">
    <property type="protein sequence ID" value="KAL3397916.1"/>
    <property type="molecule type" value="Genomic_DNA"/>
</dbReference>